<dbReference type="InterPro" id="IPR051692">
    <property type="entry name" value="OMP-like"/>
</dbReference>
<feature type="domain" description="Outer membrane protein beta-barrel" evidence="6">
    <location>
        <begin position="8"/>
        <end position="191"/>
    </location>
</feature>
<comment type="caution">
    <text evidence="7">The sequence shown here is derived from an EMBL/GenBank/DDBJ whole genome shotgun (WGS) entry which is preliminary data.</text>
</comment>
<sequence>MRSFAYLALLASAAVATPALAQEAAAPFTGPRVEGIVGWDRTQAGGHDDGALYGIGAGYDVQAGPAIVGVETELNDSSAKECVGAATSTDPRLCAKAGRDIYAGGRVGTVVGGSTLLYAKAGYTNGRYKLTSDAGADSTVVDSTNLDGVRVGAGVEHAVGPNSFLKAEYRYSNYEQGVERHQALAGFGFRF</sequence>
<evidence type="ECO:0000256" key="4">
    <source>
        <dbReference type="ARBA" id="ARBA00038306"/>
    </source>
</evidence>
<evidence type="ECO:0000256" key="2">
    <source>
        <dbReference type="ARBA" id="ARBA00022729"/>
    </source>
</evidence>
<evidence type="ECO:0000259" key="6">
    <source>
        <dbReference type="Pfam" id="PF13505"/>
    </source>
</evidence>
<proteinExistence type="inferred from homology"/>
<feature type="signal peptide" evidence="5">
    <location>
        <begin position="1"/>
        <end position="21"/>
    </location>
</feature>
<dbReference type="EMBL" id="NWBU01000004">
    <property type="protein sequence ID" value="PTQ13449.1"/>
    <property type="molecule type" value="Genomic_DNA"/>
</dbReference>
<protein>
    <submittedName>
        <fullName evidence="7">Opacity protein</fullName>
    </submittedName>
</protein>
<dbReference type="InterPro" id="IPR027385">
    <property type="entry name" value="Beta-barrel_OMP"/>
</dbReference>
<evidence type="ECO:0000256" key="5">
    <source>
        <dbReference type="SAM" id="SignalP"/>
    </source>
</evidence>
<evidence type="ECO:0000256" key="3">
    <source>
        <dbReference type="ARBA" id="ARBA00023136"/>
    </source>
</evidence>
<reference evidence="7 8" key="1">
    <citation type="submission" date="2017-09" db="EMBL/GenBank/DDBJ databases">
        <title>Sphingomonas panjinensis sp.nov., isolated from oil-contaminated soil.</title>
        <authorList>
            <person name="Wang L."/>
            <person name="Chen L."/>
        </authorList>
    </citation>
    <scope>NUCLEOTIDE SEQUENCE [LARGE SCALE GENOMIC DNA]</scope>
    <source>
        <strain evidence="7 8">FW-11</strain>
    </source>
</reference>
<dbReference type="AlphaFoldDB" id="A0A2T5G2T0"/>
<evidence type="ECO:0000313" key="7">
    <source>
        <dbReference type="EMBL" id="PTQ13449.1"/>
    </source>
</evidence>
<keyword evidence="2 5" id="KW-0732">Signal</keyword>
<gene>
    <name evidence="7" type="ORF">CLG96_04995</name>
</gene>
<dbReference type="PANTHER" id="PTHR34001">
    <property type="entry name" value="BLL7405 PROTEIN"/>
    <property type="match status" value="1"/>
</dbReference>
<feature type="chain" id="PRO_5015685078" evidence="5">
    <location>
        <begin position="22"/>
        <end position="191"/>
    </location>
</feature>
<evidence type="ECO:0000313" key="8">
    <source>
        <dbReference type="Proteomes" id="UP000244162"/>
    </source>
</evidence>
<dbReference type="PANTHER" id="PTHR34001:SF3">
    <property type="entry name" value="BLL7405 PROTEIN"/>
    <property type="match status" value="1"/>
</dbReference>
<dbReference type="Gene3D" id="2.40.160.20">
    <property type="match status" value="1"/>
</dbReference>
<dbReference type="RefSeq" id="WP_107966681.1">
    <property type="nucleotide sequence ID" value="NZ_NWBU01000004.1"/>
</dbReference>
<keyword evidence="3" id="KW-0472">Membrane</keyword>
<evidence type="ECO:0000256" key="1">
    <source>
        <dbReference type="ARBA" id="ARBA00004370"/>
    </source>
</evidence>
<comment type="subcellular location">
    <subcellularLocation>
        <location evidence="1">Membrane</location>
    </subcellularLocation>
</comment>
<comment type="similarity">
    <text evidence="4">Belongs to the Omp25/RopB family.</text>
</comment>
<name>A0A2T5G2T0_9SPHN</name>
<dbReference type="Pfam" id="PF13505">
    <property type="entry name" value="OMP_b-brl"/>
    <property type="match status" value="1"/>
</dbReference>
<dbReference type="InterPro" id="IPR011250">
    <property type="entry name" value="OMP/PagP_B-barrel"/>
</dbReference>
<dbReference type="Proteomes" id="UP000244162">
    <property type="component" value="Unassembled WGS sequence"/>
</dbReference>
<organism evidence="7 8">
    <name type="scientific">Sphingomonas oleivorans</name>
    <dbReference type="NCBI Taxonomy" id="1735121"/>
    <lineage>
        <taxon>Bacteria</taxon>
        <taxon>Pseudomonadati</taxon>
        <taxon>Pseudomonadota</taxon>
        <taxon>Alphaproteobacteria</taxon>
        <taxon>Sphingomonadales</taxon>
        <taxon>Sphingomonadaceae</taxon>
        <taxon>Sphingomonas</taxon>
    </lineage>
</organism>
<dbReference type="OrthoDB" id="8222426at2"/>
<accession>A0A2T5G2T0</accession>
<dbReference type="GO" id="GO:0016020">
    <property type="term" value="C:membrane"/>
    <property type="evidence" value="ECO:0007669"/>
    <property type="project" value="UniProtKB-SubCell"/>
</dbReference>
<dbReference type="SUPFAM" id="SSF56925">
    <property type="entry name" value="OMPA-like"/>
    <property type="match status" value="1"/>
</dbReference>
<keyword evidence="8" id="KW-1185">Reference proteome</keyword>